<dbReference type="PANTHER" id="PTHR30069:SF53">
    <property type="entry name" value="COLICIN I RECEPTOR-RELATED"/>
    <property type="match status" value="1"/>
</dbReference>
<dbReference type="Pfam" id="PF00593">
    <property type="entry name" value="TonB_dep_Rec_b-barrel"/>
    <property type="match status" value="1"/>
</dbReference>
<evidence type="ECO:0000256" key="4">
    <source>
        <dbReference type="ARBA" id="ARBA00022692"/>
    </source>
</evidence>
<dbReference type="SUPFAM" id="SSF56935">
    <property type="entry name" value="Porins"/>
    <property type="match status" value="1"/>
</dbReference>
<evidence type="ECO:0000256" key="11">
    <source>
        <dbReference type="RuleBase" id="RU003357"/>
    </source>
</evidence>
<keyword evidence="9 10" id="KW-0998">Cell outer membrane</keyword>
<dbReference type="CDD" id="cd01347">
    <property type="entry name" value="ligand_gated_channel"/>
    <property type="match status" value="1"/>
</dbReference>
<keyword evidence="5 12" id="KW-0732">Signal</keyword>
<dbReference type="InterPro" id="IPR037066">
    <property type="entry name" value="Plug_dom_sf"/>
</dbReference>
<reference evidence="15 16" key="1">
    <citation type="journal article" date="2019" name="Int. J. Syst. Evol. Microbiol.">
        <title>The Global Catalogue of Microorganisms (GCM) 10K type strain sequencing project: providing services to taxonomists for standard genome sequencing and annotation.</title>
        <authorList>
            <consortium name="The Broad Institute Genomics Platform"/>
            <consortium name="The Broad Institute Genome Sequencing Center for Infectious Disease"/>
            <person name="Wu L."/>
            <person name="Ma J."/>
        </authorList>
    </citation>
    <scope>NUCLEOTIDE SEQUENCE [LARGE SCALE GENOMIC DNA]</scope>
    <source>
        <strain evidence="15 16">JCM 12928</strain>
    </source>
</reference>
<dbReference type="Proteomes" id="UP001501352">
    <property type="component" value="Unassembled WGS sequence"/>
</dbReference>
<protein>
    <submittedName>
        <fullName evidence="15">TonB-dependent receptor</fullName>
    </submittedName>
</protein>
<evidence type="ECO:0000313" key="16">
    <source>
        <dbReference type="Proteomes" id="UP001501352"/>
    </source>
</evidence>
<evidence type="ECO:0000256" key="5">
    <source>
        <dbReference type="ARBA" id="ARBA00022729"/>
    </source>
</evidence>
<dbReference type="PANTHER" id="PTHR30069">
    <property type="entry name" value="TONB-DEPENDENT OUTER MEMBRANE RECEPTOR"/>
    <property type="match status" value="1"/>
</dbReference>
<sequence>MLSRSRLRSASTWASATALLMAAGPALAQEAASSQLDDVVVTAAGFEQKIVDAPASISVITVEELQTRPYMTLLDAVRDLEGVDIGETRDKTGQGTISMRGMGSDYTLILINGRRQNNHGDIYPNNFGGNQFNHIPPLDSIERIEVIRGPASTLYGADAMGGVINIITRRNLDRWAGSITTARTFETNDEYGDDTTVDFYANGPLIPGVLNLAVRGSWYNRDASNPVYDTVTDPAGHQHVRSLGFGGGGKTVDNENIAGGLSLTWTPTSNQTVTVDYDTSRQEYNNAIQINDAGNQEYPVGTVDNINSIFAASSFCLGGTGSNAAACTASGGTWSRRANPQVGYAPAQEFTRDAWAVTHQGDWGFGTSRVSLSHVATNNDGRTMPFTVAERALLLTMIDGTGAYAGQTLAQRRAAAEATFLPRPKRTLESAQYTLDAQLTVPFEMAGEHTVVTGLQIIRGELTDGVFGIESGTPGLKQEHNMWSLFAEDTWRIVEPFALTAGIRYDDHDVFGDHFSPRLYGVYSLNDQWTIKGGVSTGFKTPKTTQLYDGITGFGGQGTSPMFGNPDLQPETSVSTELAVYWESPAGHNFNLTVFDNTFEDKIANQPCGAGTTLPCASSGEYADLGYGSTSRATNIDEVVIRGAEIAGRWRILDNLGLRGNYTWTDSEQKSGAEIGRPLGNSARHMANASLDWQVTDRFNLLLTGETRSDRYRGLHAITGEELFYKSYTVFNFGGSYELTPWLTVNGRVNNLLDEDFTTYDAEFRDLNSDGDYLDLNVGGTGRNEALFFDHYNNKDKGRSFWLSLNARF</sequence>
<dbReference type="Gene3D" id="2.170.130.10">
    <property type="entry name" value="TonB-dependent receptor, plug domain"/>
    <property type="match status" value="1"/>
</dbReference>
<keyword evidence="7 11" id="KW-0798">TonB box</keyword>
<evidence type="ECO:0000259" key="13">
    <source>
        <dbReference type="Pfam" id="PF00593"/>
    </source>
</evidence>
<keyword evidence="16" id="KW-1185">Reference proteome</keyword>
<evidence type="ECO:0000259" key="14">
    <source>
        <dbReference type="Pfam" id="PF07715"/>
    </source>
</evidence>
<comment type="caution">
    <text evidence="15">The sequence shown here is derived from an EMBL/GenBank/DDBJ whole genome shotgun (WGS) entry which is preliminary data.</text>
</comment>
<accession>A0ABN1GMA4</accession>
<gene>
    <name evidence="15" type="ORF">GCM10009422_06880</name>
</gene>
<keyword evidence="3 10" id="KW-1134">Transmembrane beta strand</keyword>
<organism evidence="15 16">
    <name type="scientific">Brevundimonas kwangchunensis</name>
    <dbReference type="NCBI Taxonomy" id="322163"/>
    <lineage>
        <taxon>Bacteria</taxon>
        <taxon>Pseudomonadati</taxon>
        <taxon>Pseudomonadota</taxon>
        <taxon>Alphaproteobacteria</taxon>
        <taxon>Caulobacterales</taxon>
        <taxon>Caulobacteraceae</taxon>
        <taxon>Brevundimonas</taxon>
    </lineage>
</organism>
<keyword evidence="4 10" id="KW-0812">Transmembrane</keyword>
<dbReference type="RefSeq" id="WP_343790413.1">
    <property type="nucleotide sequence ID" value="NZ_BAAAGA010000001.1"/>
</dbReference>
<dbReference type="EMBL" id="BAAAGA010000001">
    <property type="protein sequence ID" value="GAA0614512.1"/>
    <property type="molecule type" value="Genomic_DNA"/>
</dbReference>
<keyword evidence="2 10" id="KW-0813">Transport</keyword>
<evidence type="ECO:0000313" key="15">
    <source>
        <dbReference type="EMBL" id="GAA0614512.1"/>
    </source>
</evidence>
<evidence type="ECO:0000256" key="6">
    <source>
        <dbReference type="ARBA" id="ARBA00023065"/>
    </source>
</evidence>
<dbReference type="Pfam" id="PF07715">
    <property type="entry name" value="Plug"/>
    <property type="match status" value="1"/>
</dbReference>
<comment type="subcellular location">
    <subcellularLocation>
        <location evidence="1 10">Cell outer membrane</location>
        <topology evidence="1 10">Multi-pass membrane protein</topology>
    </subcellularLocation>
</comment>
<dbReference type="InterPro" id="IPR036942">
    <property type="entry name" value="Beta-barrel_TonB_sf"/>
</dbReference>
<evidence type="ECO:0000256" key="8">
    <source>
        <dbReference type="ARBA" id="ARBA00023136"/>
    </source>
</evidence>
<dbReference type="InterPro" id="IPR012910">
    <property type="entry name" value="Plug_dom"/>
</dbReference>
<evidence type="ECO:0000256" key="10">
    <source>
        <dbReference type="PROSITE-ProRule" id="PRU01360"/>
    </source>
</evidence>
<dbReference type="InterPro" id="IPR039426">
    <property type="entry name" value="TonB-dep_rcpt-like"/>
</dbReference>
<evidence type="ECO:0000256" key="3">
    <source>
        <dbReference type="ARBA" id="ARBA00022452"/>
    </source>
</evidence>
<feature type="domain" description="TonB-dependent receptor-like beta-barrel" evidence="13">
    <location>
        <begin position="333"/>
        <end position="752"/>
    </location>
</feature>
<keyword evidence="15" id="KW-0675">Receptor</keyword>
<dbReference type="InterPro" id="IPR000531">
    <property type="entry name" value="Beta-barrel_TonB"/>
</dbReference>
<keyword evidence="6" id="KW-0406">Ion transport</keyword>
<evidence type="ECO:0000256" key="7">
    <source>
        <dbReference type="ARBA" id="ARBA00023077"/>
    </source>
</evidence>
<comment type="similarity">
    <text evidence="10 11">Belongs to the TonB-dependent receptor family.</text>
</comment>
<feature type="signal peptide" evidence="12">
    <location>
        <begin position="1"/>
        <end position="28"/>
    </location>
</feature>
<evidence type="ECO:0000256" key="1">
    <source>
        <dbReference type="ARBA" id="ARBA00004571"/>
    </source>
</evidence>
<feature type="domain" description="TonB-dependent receptor plug" evidence="14">
    <location>
        <begin position="51"/>
        <end position="163"/>
    </location>
</feature>
<evidence type="ECO:0000256" key="2">
    <source>
        <dbReference type="ARBA" id="ARBA00022448"/>
    </source>
</evidence>
<evidence type="ECO:0000256" key="9">
    <source>
        <dbReference type="ARBA" id="ARBA00023237"/>
    </source>
</evidence>
<proteinExistence type="inferred from homology"/>
<dbReference type="PROSITE" id="PS52016">
    <property type="entry name" value="TONB_DEPENDENT_REC_3"/>
    <property type="match status" value="1"/>
</dbReference>
<keyword evidence="8 10" id="KW-0472">Membrane</keyword>
<evidence type="ECO:0000256" key="12">
    <source>
        <dbReference type="SAM" id="SignalP"/>
    </source>
</evidence>
<dbReference type="Gene3D" id="2.40.170.20">
    <property type="entry name" value="TonB-dependent receptor, beta-barrel domain"/>
    <property type="match status" value="1"/>
</dbReference>
<feature type="chain" id="PRO_5047041551" evidence="12">
    <location>
        <begin position="29"/>
        <end position="809"/>
    </location>
</feature>
<name>A0ABN1GMA4_9CAUL</name>